<keyword evidence="3" id="KW-1185">Reference proteome</keyword>
<accession>A0A4C1ZXY7</accession>
<protein>
    <submittedName>
        <fullName evidence="2">Uncharacterized protein</fullName>
    </submittedName>
</protein>
<dbReference type="AlphaFoldDB" id="A0A4C1ZXY7"/>
<dbReference type="Proteomes" id="UP000299102">
    <property type="component" value="Unassembled WGS sequence"/>
</dbReference>
<reference evidence="2 3" key="1">
    <citation type="journal article" date="2019" name="Commun. Biol.">
        <title>The bagworm genome reveals a unique fibroin gene that provides high tensile strength.</title>
        <authorList>
            <person name="Kono N."/>
            <person name="Nakamura H."/>
            <person name="Ohtoshi R."/>
            <person name="Tomita M."/>
            <person name="Numata K."/>
            <person name="Arakawa K."/>
        </authorList>
    </citation>
    <scope>NUCLEOTIDE SEQUENCE [LARGE SCALE GENOMIC DNA]</scope>
</reference>
<evidence type="ECO:0000256" key="1">
    <source>
        <dbReference type="SAM" id="MobiDB-lite"/>
    </source>
</evidence>
<evidence type="ECO:0000313" key="2">
    <source>
        <dbReference type="EMBL" id="GBP91487.1"/>
    </source>
</evidence>
<feature type="compositionally biased region" description="Basic residues" evidence="1">
    <location>
        <begin position="103"/>
        <end position="112"/>
    </location>
</feature>
<evidence type="ECO:0000313" key="3">
    <source>
        <dbReference type="Proteomes" id="UP000299102"/>
    </source>
</evidence>
<organism evidence="2 3">
    <name type="scientific">Eumeta variegata</name>
    <name type="common">Bagworm moth</name>
    <name type="synonym">Eumeta japonica</name>
    <dbReference type="NCBI Taxonomy" id="151549"/>
    <lineage>
        <taxon>Eukaryota</taxon>
        <taxon>Metazoa</taxon>
        <taxon>Ecdysozoa</taxon>
        <taxon>Arthropoda</taxon>
        <taxon>Hexapoda</taxon>
        <taxon>Insecta</taxon>
        <taxon>Pterygota</taxon>
        <taxon>Neoptera</taxon>
        <taxon>Endopterygota</taxon>
        <taxon>Lepidoptera</taxon>
        <taxon>Glossata</taxon>
        <taxon>Ditrysia</taxon>
        <taxon>Tineoidea</taxon>
        <taxon>Psychidae</taxon>
        <taxon>Oiketicinae</taxon>
        <taxon>Eumeta</taxon>
    </lineage>
</organism>
<dbReference type="EMBL" id="BGZK01002175">
    <property type="protein sequence ID" value="GBP91487.1"/>
    <property type="molecule type" value="Genomic_DNA"/>
</dbReference>
<sequence length="143" mass="15902">MSVYKKLWYTKACFDSDSGTDDKSLNKLFKNTDLENLKGHNINAEGEYITYVQFAGDVRLTTDTPTGVGAVAASLGWISQRVAQEMNAKVWRITKISTSHRPPTSRRFRPTARRSSDKSDIGSHVGNPTPPDRRPHSPPRPSG</sequence>
<comment type="caution">
    <text evidence="2">The sequence shown here is derived from an EMBL/GenBank/DDBJ whole genome shotgun (WGS) entry which is preliminary data.</text>
</comment>
<proteinExistence type="predicted"/>
<name>A0A4C1ZXY7_EUMVA</name>
<feature type="region of interest" description="Disordered" evidence="1">
    <location>
        <begin position="94"/>
        <end position="143"/>
    </location>
</feature>
<gene>
    <name evidence="2" type="ORF">EVAR_62287_1</name>
</gene>